<sequence>MSNIIVFFSIVQRLEFHPKDISRVNNTNDWLRRFLIHHDLDIKDALSMLWDTCEWRKTNKVNEINEQNVNIEYLSEGSLFVHGRDKDGKSLFIFKCKKHVKGQKDFEELKKCVIYWFERVERQDKGNQITIFFDMADTGLANMDMEYTKYLINLCKLYYPHFLNYIIIFEMPWVLNAAFKIIKSWLPSKAVQKIKFVNRVSLKDYVEADQALKCWGGTDDYEFSFQPEPALSDGKVEENKKKVHFADGSPLSDNSPSSFGDSKQEEPCKSSKVKISPVDAIVFAQEGIEVLGNLSITNTSDSFISYKVKTTSPEKFRVRPSCGILAQGHTVNINVVVQPGYTGSNILRDKFLIMTFVIDHEGYSTNELNDLWKVNKNK</sequence>
<proteinExistence type="predicted"/>
<dbReference type="Pfam" id="PF00650">
    <property type="entry name" value="CRAL_TRIO"/>
    <property type="match status" value="1"/>
</dbReference>
<dbReference type="Gene3D" id="2.60.40.10">
    <property type="entry name" value="Immunoglobulins"/>
    <property type="match status" value="1"/>
</dbReference>
<dbReference type="InterPro" id="IPR013783">
    <property type="entry name" value="Ig-like_fold"/>
</dbReference>
<organism evidence="4 5">
    <name type="scientific">Ranatra chinensis</name>
    <dbReference type="NCBI Taxonomy" id="642074"/>
    <lineage>
        <taxon>Eukaryota</taxon>
        <taxon>Metazoa</taxon>
        <taxon>Ecdysozoa</taxon>
        <taxon>Arthropoda</taxon>
        <taxon>Hexapoda</taxon>
        <taxon>Insecta</taxon>
        <taxon>Pterygota</taxon>
        <taxon>Neoptera</taxon>
        <taxon>Paraneoptera</taxon>
        <taxon>Hemiptera</taxon>
        <taxon>Heteroptera</taxon>
        <taxon>Panheteroptera</taxon>
        <taxon>Nepomorpha</taxon>
        <taxon>Nepidae</taxon>
        <taxon>Ranatrinae</taxon>
        <taxon>Ranatra</taxon>
    </lineage>
</organism>
<dbReference type="EMBL" id="JBFDAA010000007">
    <property type="protein sequence ID" value="KAL1130852.1"/>
    <property type="molecule type" value="Genomic_DNA"/>
</dbReference>
<dbReference type="InterPro" id="IPR000535">
    <property type="entry name" value="MSP_dom"/>
</dbReference>
<name>A0ABD0YWA0_9HEMI</name>
<keyword evidence="5" id="KW-1185">Reference proteome</keyword>
<dbReference type="InterPro" id="IPR053012">
    <property type="entry name" value="ER-organelle_contact"/>
</dbReference>
<dbReference type="SUPFAM" id="SSF52087">
    <property type="entry name" value="CRAL/TRIO domain"/>
    <property type="match status" value="1"/>
</dbReference>
<evidence type="ECO:0000313" key="4">
    <source>
        <dbReference type="EMBL" id="KAL1130852.1"/>
    </source>
</evidence>
<feature type="compositionally biased region" description="Polar residues" evidence="1">
    <location>
        <begin position="251"/>
        <end position="261"/>
    </location>
</feature>
<feature type="domain" description="MSP" evidence="3">
    <location>
        <begin position="272"/>
        <end position="378"/>
    </location>
</feature>
<gene>
    <name evidence="4" type="ORF">AAG570_012093</name>
</gene>
<accession>A0ABD0YWA0</accession>
<protein>
    <recommendedName>
        <fullName evidence="6">Motile sperm domain-containing protein 2</fullName>
    </recommendedName>
</protein>
<dbReference type="Pfam" id="PF00635">
    <property type="entry name" value="Motile_Sperm"/>
    <property type="match status" value="1"/>
</dbReference>
<evidence type="ECO:0008006" key="6">
    <source>
        <dbReference type="Google" id="ProtNLM"/>
    </source>
</evidence>
<evidence type="ECO:0000256" key="1">
    <source>
        <dbReference type="SAM" id="MobiDB-lite"/>
    </source>
</evidence>
<dbReference type="PROSITE" id="PS50202">
    <property type="entry name" value="MSP"/>
    <property type="match status" value="1"/>
</dbReference>
<dbReference type="PROSITE" id="PS50191">
    <property type="entry name" value="CRAL_TRIO"/>
    <property type="match status" value="1"/>
</dbReference>
<dbReference type="InterPro" id="IPR036865">
    <property type="entry name" value="CRAL-TRIO_dom_sf"/>
</dbReference>
<dbReference type="SUPFAM" id="SSF49354">
    <property type="entry name" value="PapD-like"/>
    <property type="match status" value="1"/>
</dbReference>
<comment type="caution">
    <text evidence="4">The sequence shown here is derived from an EMBL/GenBank/DDBJ whole genome shotgun (WGS) entry which is preliminary data.</text>
</comment>
<evidence type="ECO:0000313" key="5">
    <source>
        <dbReference type="Proteomes" id="UP001558652"/>
    </source>
</evidence>
<dbReference type="Proteomes" id="UP001558652">
    <property type="component" value="Unassembled WGS sequence"/>
</dbReference>
<feature type="region of interest" description="Disordered" evidence="1">
    <location>
        <begin position="245"/>
        <end position="271"/>
    </location>
</feature>
<evidence type="ECO:0000259" key="2">
    <source>
        <dbReference type="PROSITE" id="PS50191"/>
    </source>
</evidence>
<dbReference type="PANTHER" id="PTHR46384">
    <property type="entry name" value="MOTILE SPERM DOMAIN-CONTAINING PROTEIN 2"/>
    <property type="match status" value="1"/>
</dbReference>
<dbReference type="SMART" id="SM00516">
    <property type="entry name" value="SEC14"/>
    <property type="match status" value="1"/>
</dbReference>
<dbReference type="InterPro" id="IPR008962">
    <property type="entry name" value="PapD-like_sf"/>
</dbReference>
<dbReference type="AlphaFoldDB" id="A0ABD0YWA0"/>
<dbReference type="SUPFAM" id="SSF46938">
    <property type="entry name" value="CRAL/TRIO N-terminal domain"/>
    <property type="match status" value="1"/>
</dbReference>
<dbReference type="InterPro" id="IPR001251">
    <property type="entry name" value="CRAL-TRIO_dom"/>
</dbReference>
<evidence type="ECO:0000259" key="3">
    <source>
        <dbReference type="PROSITE" id="PS50202"/>
    </source>
</evidence>
<dbReference type="CDD" id="cd00170">
    <property type="entry name" value="SEC14"/>
    <property type="match status" value="1"/>
</dbReference>
<dbReference type="InterPro" id="IPR036273">
    <property type="entry name" value="CRAL/TRIO_N_dom_sf"/>
</dbReference>
<reference evidence="4 5" key="1">
    <citation type="submission" date="2024-07" db="EMBL/GenBank/DDBJ databases">
        <title>Chromosome-level genome assembly of the water stick insect Ranatra chinensis (Heteroptera: Nepidae).</title>
        <authorList>
            <person name="Liu X."/>
        </authorList>
    </citation>
    <scope>NUCLEOTIDE SEQUENCE [LARGE SCALE GENOMIC DNA]</scope>
    <source>
        <strain evidence="4">Cailab_2021Rc</strain>
        <tissue evidence="4">Muscle</tissue>
    </source>
</reference>
<dbReference type="Gene3D" id="3.40.525.10">
    <property type="entry name" value="CRAL-TRIO lipid binding domain"/>
    <property type="match status" value="1"/>
</dbReference>
<dbReference type="PANTHER" id="PTHR46384:SF1">
    <property type="entry name" value="MOTILE SPERM DOMAIN-CONTAINING PROTEIN 2"/>
    <property type="match status" value="1"/>
</dbReference>
<feature type="domain" description="CRAL-TRIO" evidence="2">
    <location>
        <begin position="81"/>
        <end position="223"/>
    </location>
</feature>